<organism evidence="2 3">
    <name type="scientific">Acetobacter nitrogenifigens DSM 23921 = NBRC 105050</name>
    <dbReference type="NCBI Taxonomy" id="1120919"/>
    <lineage>
        <taxon>Bacteria</taxon>
        <taxon>Pseudomonadati</taxon>
        <taxon>Pseudomonadota</taxon>
        <taxon>Alphaproteobacteria</taxon>
        <taxon>Acetobacterales</taxon>
        <taxon>Acetobacteraceae</taxon>
        <taxon>Acetobacter</taxon>
    </lineage>
</organism>
<comment type="caution">
    <text evidence="2">The sequence shown here is derived from an EMBL/GenBank/DDBJ whole genome shotgun (WGS) entry which is preliminary data.</text>
</comment>
<evidence type="ECO:0000313" key="3">
    <source>
        <dbReference type="Proteomes" id="UP000321635"/>
    </source>
</evidence>
<keyword evidence="3" id="KW-1185">Reference proteome</keyword>
<evidence type="ECO:0000313" key="2">
    <source>
        <dbReference type="EMBL" id="GEN61389.1"/>
    </source>
</evidence>
<sequence>MFLTYAHRHVSLRLEDGQFEFLTVASDQAIPVVAPELVVDDIRHDGRSVLASAIAGELTLPYASYGGESFFGLALRRLFDLSPSFRRTTVHENSIAHGLKAICMSGGGVCWLPRSLVAAELASGALVQASTDPRWILDLDIRLYRAAEGGKSAVAASLWDRARRLATR</sequence>
<proteinExistence type="predicted"/>
<dbReference type="EMBL" id="BJYF01000035">
    <property type="protein sequence ID" value="GEN61389.1"/>
    <property type="molecule type" value="Genomic_DNA"/>
</dbReference>
<name>A0A511XEK8_9PROT</name>
<dbReference type="AlphaFoldDB" id="A0A511XEK8"/>
<gene>
    <name evidence="2" type="ORF">ANI02nite_32730</name>
</gene>
<accession>A0A511XEK8</accession>
<dbReference type="InterPro" id="IPR005119">
    <property type="entry name" value="LysR_subst-bd"/>
</dbReference>
<dbReference type="STRING" id="1120919.GCA_000429165_03453"/>
<feature type="domain" description="LysR substrate-binding" evidence="1">
    <location>
        <begin position="15"/>
        <end position="164"/>
    </location>
</feature>
<dbReference type="Pfam" id="PF03466">
    <property type="entry name" value="LysR_substrate"/>
    <property type="match status" value="1"/>
</dbReference>
<evidence type="ECO:0000259" key="1">
    <source>
        <dbReference type="Pfam" id="PF03466"/>
    </source>
</evidence>
<dbReference type="SUPFAM" id="SSF53850">
    <property type="entry name" value="Periplasmic binding protein-like II"/>
    <property type="match status" value="1"/>
</dbReference>
<reference evidence="2 3" key="1">
    <citation type="submission" date="2019-07" db="EMBL/GenBank/DDBJ databases">
        <title>Whole genome shotgun sequence of Acetobacter nitrogenifigens NBRC 105050.</title>
        <authorList>
            <person name="Hosoyama A."/>
            <person name="Uohara A."/>
            <person name="Ohji S."/>
            <person name="Ichikawa N."/>
        </authorList>
    </citation>
    <scope>NUCLEOTIDE SEQUENCE [LARGE SCALE GENOMIC DNA]</scope>
    <source>
        <strain evidence="2 3">NBRC 105050</strain>
    </source>
</reference>
<protein>
    <recommendedName>
        <fullName evidence="1">LysR substrate-binding domain-containing protein</fullName>
    </recommendedName>
</protein>
<dbReference type="Proteomes" id="UP000321635">
    <property type="component" value="Unassembled WGS sequence"/>
</dbReference>